<gene>
    <name evidence="2" type="ORF">J2T60_000223</name>
</gene>
<evidence type="ECO:0000256" key="1">
    <source>
        <dbReference type="SAM" id="SignalP"/>
    </source>
</evidence>
<feature type="signal peptide" evidence="1">
    <location>
        <begin position="1"/>
        <end position="23"/>
    </location>
</feature>
<feature type="chain" id="PRO_5046231460" description="F plasmid transfer operon protein TraF" evidence="1">
    <location>
        <begin position="24"/>
        <end position="461"/>
    </location>
</feature>
<accession>A0ABT1G7C0</accession>
<proteinExistence type="predicted"/>
<comment type="caution">
    <text evidence="2">The sequence shown here is derived from an EMBL/GenBank/DDBJ whole genome shotgun (WGS) entry which is preliminary data.</text>
</comment>
<evidence type="ECO:0000313" key="2">
    <source>
        <dbReference type="EMBL" id="MCP1726258.1"/>
    </source>
</evidence>
<protein>
    <recommendedName>
        <fullName evidence="4">F plasmid transfer operon protein TraF</fullName>
    </recommendedName>
</protein>
<evidence type="ECO:0008006" key="4">
    <source>
        <dbReference type="Google" id="ProtNLM"/>
    </source>
</evidence>
<dbReference type="RefSeq" id="WP_253444237.1">
    <property type="nucleotide sequence ID" value="NZ_JALJYF010000001.1"/>
</dbReference>
<name>A0ABT1G7C0_9GAMM</name>
<sequence length="461" mass="50245">MKKMLCRGVLVSAAIAGSASVLAEPYLPSDPRALGMGGASTATAEGPNSVLYNSALASPNMRNYRSGFAFPTLGVSVADRDNFIDAYDDYDDSNVVDRIGDDIGTFNNTFEMIRARIDDDAYDSNEALESDIALLSNDLGQVSMTQEELEERIAAMSDKPLTFDLRGSGSFGTRIGQWGTGLHYQSRAYAGGAFQLDPNDFGLVGSAFDQASGIVGCLEEAAEGSDPDQDRLEECRDRELPDDQTVDEFLSEFQFQGAILSEFGLTFARDFQIAGREVAFGVTPKVIDVSTFDYVVGVQDERDVDIDDRERSHGSLFNVDLGFAMPIRDDMRIGATVKNLIPETFETIEGNEIDLEPQVRVGFSWDRRMFTLATDLDLTENKPMGFGPDTRFLSLGGELRPLQWLQLRAGYRMNLADSDIIDDVASFGVGFAPGPVRVDLGVASSSREVAAYMQFGLSFGG</sequence>
<dbReference type="Pfam" id="PF13729">
    <property type="entry name" value="TraF_2"/>
    <property type="match status" value="1"/>
</dbReference>
<dbReference type="EMBL" id="JALJYF010000001">
    <property type="protein sequence ID" value="MCP1726258.1"/>
    <property type="molecule type" value="Genomic_DNA"/>
</dbReference>
<keyword evidence="3" id="KW-1185">Reference proteome</keyword>
<dbReference type="InterPro" id="IPR032811">
    <property type="entry name" value="Put_conjugal_transfer"/>
</dbReference>
<dbReference type="Proteomes" id="UP001523550">
    <property type="component" value="Unassembled WGS sequence"/>
</dbReference>
<dbReference type="Gene3D" id="2.40.160.60">
    <property type="entry name" value="Outer membrane protein transport protein (OMPP1/FadL/TodX)"/>
    <property type="match status" value="1"/>
</dbReference>
<keyword evidence="1" id="KW-0732">Signal</keyword>
<evidence type="ECO:0000313" key="3">
    <source>
        <dbReference type="Proteomes" id="UP001523550"/>
    </source>
</evidence>
<organism evidence="2 3">
    <name type="scientific">Natronospira proteinivora</name>
    <dbReference type="NCBI Taxonomy" id="1807133"/>
    <lineage>
        <taxon>Bacteria</taxon>
        <taxon>Pseudomonadati</taxon>
        <taxon>Pseudomonadota</taxon>
        <taxon>Gammaproteobacteria</taxon>
        <taxon>Natronospirales</taxon>
        <taxon>Natronospiraceae</taxon>
        <taxon>Natronospira</taxon>
    </lineage>
</organism>
<reference evidence="2 3" key="1">
    <citation type="submission" date="2022-03" db="EMBL/GenBank/DDBJ databases">
        <title>Genomic Encyclopedia of Type Strains, Phase III (KMG-III): the genomes of soil and plant-associated and newly described type strains.</title>
        <authorList>
            <person name="Whitman W."/>
        </authorList>
    </citation>
    <scope>NUCLEOTIDE SEQUENCE [LARGE SCALE GENOMIC DNA]</scope>
    <source>
        <strain evidence="2 3">BSker1</strain>
    </source>
</reference>